<evidence type="ECO:0000313" key="3">
    <source>
        <dbReference type="Proteomes" id="UP001166286"/>
    </source>
</evidence>
<dbReference type="InterPro" id="IPR032752">
    <property type="entry name" value="DC-UbP/UBTD2_N"/>
</dbReference>
<reference evidence="2" key="1">
    <citation type="submission" date="2023-03" db="EMBL/GenBank/DDBJ databases">
        <title>Complete genome of Cladonia borealis.</title>
        <authorList>
            <person name="Park H."/>
        </authorList>
    </citation>
    <scope>NUCLEOTIDE SEQUENCE</scope>
    <source>
        <strain evidence="2">ANT050790</strain>
    </source>
</reference>
<dbReference type="InterPro" id="IPR038169">
    <property type="entry name" value="DC-UbP/UBTD2_N_sf"/>
</dbReference>
<dbReference type="PANTHER" id="PTHR13609">
    <property type="entry name" value="UBIQUITIN DOMAIN CONTAINING 1 PROTEIN-RELATED"/>
    <property type="match status" value="1"/>
</dbReference>
<gene>
    <name evidence="2" type="ORF">JMJ35_007773</name>
</gene>
<protein>
    <recommendedName>
        <fullName evidence="1">DC-UbP/UBTD2 N-terminal domain-containing protein</fullName>
    </recommendedName>
</protein>
<keyword evidence="3" id="KW-1185">Reference proteome</keyword>
<dbReference type="AlphaFoldDB" id="A0AA39QW20"/>
<accession>A0AA39QW20</accession>
<evidence type="ECO:0000313" key="2">
    <source>
        <dbReference type="EMBL" id="KAK0509379.1"/>
    </source>
</evidence>
<sequence>MSDGKYLSLSMPQSIQLANLLCDPAIEYFEADDFNNRGVLDRERQEFFDTRVTGHAEIWSTLKVVIGLLANGDITTAQGILDAAAITVPTGDLKNGAYDEAGNLYQLPEYVISDPENMLLDSDNILKGEDESKDVTDDEEVIERKREEKGKAVLKIGDIVKIKARLSDRGGPDVVVTLGKDQPVRILVRRIQDEANIEKVKIAYMGKILKEGETLQAQGWREGHVVNALVFGV</sequence>
<dbReference type="Gene3D" id="1.20.225.20">
    <property type="entry name" value="Ub domain-containing protein, DC-UbP/UBTD2, N-terminal domain"/>
    <property type="match status" value="1"/>
</dbReference>
<comment type="caution">
    <text evidence="2">The sequence shown here is derived from an EMBL/GenBank/DDBJ whole genome shotgun (WGS) entry which is preliminary data.</text>
</comment>
<dbReference type="InterPro" id="IPR029071">
    <property type="entry name" value="Ubiquitin-like_domsf"/>
</dbReference>
<proteinExistence type="predicted"/>
<feature type="domain" description="DC-UbP/UBTD2 N-terminal" evidence="1">
    <location>
        <begin position="36"/>
        <end position="119"/>
    </location>
</feature>
<dbReference type="InterPro" id="IPR039869">
    <property type="entry name" value="UBTD1/2"/>
</dbReference>
<name>A0AA39QW20_9LECA</name>
<dbReference type="EMBL" id="JAFEKC020000018">
    <property type="protein sequence ID" value="KAK0509379.1"/>
    <property type="molecule type" value="Genomic_DNA"/>
</dbReference>
<dbReference type="SUPFAM" id="SSF54236">
    <property type="entry name" value="Ubiquitin-like"/>
    <property type="match status" value="1"/>
</dbReference>
<organism evidence="2 3">
    <name type="scientific">Cladonia borealis</name>
    <dbReference type="NCBI Taxonomy" id="184061"/>
    <lineage>
        <taxon>Eukaryota</taxon>
        <taxon>Fungi</taxon>
        <taxon>Dikarya</taxon>
        <taxon>Ascomycota</taxon>
        <taxon>Pezizomycotina</taxon>
        <taxon>Lecanoromycetes</taxon>
        <taxon>OSLEUM clade</taxon>
        <taxon>Lecanoromycetidae</taxon>
        <taxon>Lecanorales</taxon>
        <taxon>Lecanorineae</taxon>
        <taxon>Cladoniaceae</taxon>
        <taxon>Cladonia</taxon>
    </lineage>
</organism>
<dbReference type="Pfam" id="PF16455">
    <property type="entry name" value="UBD"/>
    <property type="match status" value="1"/>
</dbReference>
<evidence type="ECO:0000259" key="1">
    <source>
        <dbReference type="Pfam" id="PF16455"/>
    </source>
</evidence>
<dbReference type="Proteomes" id="UP001166286">
    <property type="component" value="Unassembled WGS sequence"/>
</dbReference>